<organism evidence="1 2">
    <name type="scientific">Candidatus Hodgkinia cicadicola</name>
    <dbReference type="NCBI Taxonomy" id="573658"/>
    <lineage>
        <taxon>Bacteria</taxon>
        <taxon>Pseudomonadati</taxon>
        <taxon>Pseudomonadota</taxon>
        <taxon>Alphaproteobacteria</taxon>
        <taxon>Hyphomicrobiales</taxon>
        <taxon>Candidatus Hodgkinia</taxon>
    </lineage>
</organism>
<gene>
    <name evidence="1" type="primary">rplQ</name>
    <name evidence="1" type="ORF">alecur_172</name>
</gene>
<evidence type="ECO:0000313" key="1">
    <source>
        <dbReference type="EMBL" id="PIM96214.1"/>
    </source>
</evidence>
<reference evidence="1" key="1">
    <citation type="submission" date="2017-09" db="EMBL/GenBank/DDBJ databases">
        <authorList>
            <person name="Campbell M.A."/>
            <person name="Lukasik P."/>
            <person name="Simon C."/>
            <person name="McCutcheon J.P."/>
        </authorList>
    </citation>
    <scope>NUCLEOTIDE SEQUENCE [LARGE SCALE GENOMIC DNA]</scope>
    <source>
        <strain evidence="1">ALECUR</strain>
    </source>
</reference>
<accession>A0ABX4MH72</accession>
<dbReference type="InterPro" id="IPR036373">
    <property type="entry name" value="Ribosomal_bL17_sf"/>
</dbReference>
<keyword evidence="2" id="KW-1185">Reference proteome</keyword>
<sequence>MSQHNIVNLTRDFIRNQRTTSSLGRLRRIQLNVERIIRIVRGITAGNLQENIKLLRLKLKCSRNFVFLTIYLLKGLRSINGGWTKIERLWRRDGDNTFMSVLTLSR</sequence>
<protein>
    <submittedName>
        <fullName evidence="1">50S ribosomal subunit protein L17</fullName>
    </submittedName>
</protein>
<comment type="caution">
    <text evidence="1">The sequence shown here is derived from an EMBL/GenBank/DDBJ whole genome shotgun (WGS) entry which is preliminary data.</text>
</comment>
<proteinExistence type="predicted"/>
<dbReference type="SUPFAM" id="SSF64263">
    <property type="entry name" value="Prokaryotic ribosomal protein L17"/>
    <property type="match status" value="1"/>
</dbReference>
<evidence type="ECO:0000313" key="2">
    <source>
        <dbReference type="Proteomes" id="UP000229529"/>
    </source>
</evidence>
<dbReference type="EMBL" id="NXGS01000115">
    <property type="protein sequence ID" value="PIM96214.1"/>
    <property type="molecule type" value="Genomic_DNA"/>
</dbReference>
<dbReference type="Proteomes" id="UP000229529">
    <property type="component" value="Unassembled WGS sequence"/>
</dbReference>
<name>A0ABX4MH72_9HYPH</name>